<dbReference type="PANTHER" id="PTHR39576:SF2">
    <property type="entry name" value="ATTACHING AND EFFACING PROTEIN HOMOLOG-RELATED"/>
    <property type="match status" value="1"/>
</dbReference>
<dbReference type="InterPro" id="IPR013783">
    <property type="entry name" value="Ig-like_fold"/>
</dbReference>
<evidence type="ECO:0000313" key="4">
    <source>
        <dbReference type="Proteomes" id="UP000248731"/>
    </source>
</evidence>
<gene>
    <name evidence="3" type="primary">eae_2</name>
    <name evidence="3" type="ORF">NCTC7307_00081</name>
</gene>
<dbReference type="EMBL" id="LS483466">
    <property type="protein sequence ID" value="SQI19191.1"/>
    <property type="molecule type" value="Genomic_DNA"/>
</dbReference>
<dbReference type="InterPro" id="IPR003344">
    <property type="entry name" value="Big_1_dom"/>
</dbReference>
<dbReference type="SMART" id="SM00634">
    <property type="entry name" value="BID_1"/>
    <property type="match status" value="3"/>
</dbReference>
<proteinExistence type="inferred from homology"/>
<evidence type="ECO:0000259" key="2">
    <source>
        <dbReference type="PROSITE" id="PS51127"/>
    </source>
</evidence>
<dbReference type="PANTHER" id="PTHR39576">
    <property type="entry name" value="ATTACHING AND EFFACING PROTEIN HOMOLOG-RELATED-RELATED"/>
    <property type="match status" value="1"/>
</dbReference>
<evidence type="ECO:0000256" key="1">
    <source>
        <dbReference type="ARBA" id="ARBA00010116"/>
    </source>
</evidence>
<organism evidence="3 4">
    <name type="scientific">Salmonella enterica subsp. arizonae</name>
    <dbReference type="NCBI Taxonomy" id="59203"/>
    <lineage>
        <taxon>Bacteria</taxon>
        <taxon>Pseudomonadati</taxon>
        <taxon>Pseudomonadota</taxon>
        <taxon>Gammaproteobacteria</taxon>
        <taxon>Enterobacterales</taxon>
        <taxon>Enterobacteriaceae</taxon>
        <taxon>Salmonella</taxon>
    </lineage>
</organism>
<evidence type="ECO:0000313" key="3">
    <source>
        <dbReference type="EMBL" id="SQI19191.1"/>
    </source>
</evidence>
<sequence length="336" mass="33609">MVVSVSATAGDAVNSPALLFIADTATAKVSDITVDKSQGVANGNDHITYTAIVTDASGNPVKDQEVTWNATPATANLSSATSTTDSNGNTSVTITTLKAGSVNVTAQAGASPAWNAPTTTFVGDKATAQILDLKTNKSTALANGTDSITFTGTVIDANNNVLEGVNVAWAVTPTTGVLSTTTSASGNDGKASVSLTSSQVESYQVTATVNGKDETSGNVSFTADSASASLTSLTSDETSNLIAGNGSATLTAVVQDATGHPIAGAVVNWSSDNTTGNFSETTSTTNSEGKAIVTFSGTHAQLTTITASSVNNSQKTVQVTIAPDTQSAQPVTVSGR</sequence>
<dbReference type="AlphaFoldDB" id="A0A2X4SWH5"/>
<dbReference type="Gene3D" id="2.60.40.10">
    <property type="entry name" value="Immunoglobulins"/>
    <property type="match status" value="3"/>
</dbReference>
<feature type="domain" description="Big-1" evidence="2">
    <location>
        <begin position="29"/>
        <end position="122"/>
    </location>
</feature>
<name>A0A2X4SWH5_SALER</name>
<dbReference type="InterPro" id="IPR051715">
    <property type="entry name" value="Intimin-Invasin_domain"/>
</dbReference>
<dbReference type="Pfam" id="PF02369">
    <property type="entry name" value="Big_1"/>
    <property type="match status" value="3"/>
</dbReference>
<protein>
    <submittedName>
        <fullName evidence="3">Intimin/invasin</fullName>
    </submittedName>
</protein>
<dbReference type="PROSITE" id="PS51127">
    <property type="entry name" value="BIG1"/>
    <property type="match status" value="3"/>
</dbReference>
<dbReference type="InterPro" id="IPR008964">
    <property type="entry name" value="Invasin/intimin_cell_adhesion"/>
</dbReference>
<dbReference type="SUPFAM" id="SSF49373">
    <property type="entry name" value="Invasin/intimin cell-adhesion fragments"/>
    <property type="match status" value="3"/>
</dbReference>
<comment type="similarity">
    <text evidence="1">Belongs to the intimin/invasin family.</text>
</comment>
<dbReference type="Proteomes" id="UP000248731">
    <property type="component" value="Chromosome 1"/>
</dbReference>
<dbReference type="GO" id="GO:0009279">
    <property type="term" value="C:cell outer membrane"/>
    <property type="evidence" value="ECO:0007669"/>
    <property type="project" value="TreeGrafter"/>
</dbReference>
<feature type="domain" description="Big-1" evidence="2">
    <location>
        <begin position="232"/>
        <end position="322"/>
    </location>
</feature>
<feature type="domain" description="Big-1" evidence="2">
    <location>
        <begin position="130"/>
        <end position="222"/>
    </location>
</feature>
<accession>A0A2X4SWH5</accession>
<keyword evidence="4" id="KW-1185">Reference proteome</keyword>
<reference evidence="3 4" key="1">
    <citation type="submission" date="2018-06" db="EMBL/GenBank/DDBJ databases">
        <authorList>
            <consortium name="Pathogen Informatics"/>
            <person name="Doyle S."/>
        </authorList>
    </citation>
    <scope>NUCLEOTIDE SEQUENCE [LARGE SCALE GENOMIC DNA]</scope>
    <source>
        <strain evidence="3 4">NCTC7307</strain>
    </source>
</reference>